<feature type="domain" description="FAD/NAD(P)-binding" evidence="6">
    <location>
        <begin position="6"/>
        <end position="331"/>
    </location>
</feature>
<dbReference type="KEGG" id="sact:DMT42_02620"/>
<dbReference type="Proteomes" id="UP000247634">
    <property type="component" value="Chromosome"/>
</dbReference>
<dbReference type="PRINTS" id="PR00368">
    <property type="entry name" value="FADPNR"/>
</dbReference>
<keyword evidence="2" id="KW-0285">Flavoprotein</keyword>
<proteinExistence type="inferred from homology"/>
<dbReference type="GO" id="GO:0003954">
    <property type="term" value="F:NADH dehydrogenase activity"/>
    <property type="evidence" value="ECO:0007669"/>
    <property type="project" value="InterPro"/>
</dbReference>
<protein>
    <submittedName>
        <fullName evidence="7">NADH-quinone oxidoreductase subunit E</fullName>
    </submittedName>
</protein>
<dbReference type="OrthoDB" id="9781621at2"/>
<evidence type="ECO:0000313" key="8">
    <source>
        <dbReference type="Proteomes" id="UP000247634"/>
    </source>
</evidence>
<evidence type="ECO:0000256" key="2">
    <source>
        <dbReference type="ARBA" id="ARBA00022630"/>
    </source>
</evidence>
<gene>
    <name evidence="7" type="ORF">DMT42_02620</name>
</gene>
<dbReference type="EMBL" id="CP029788">
    <property type="protein sequence ID" value="AWT47413.1"/>
    <property type="molecule type" value="Genomic_DNA"/>
</dbReference>
<evidence type="ECO:0000256" key="3">
    <source>
        <dbReference type="ARBA" id="ARBA00022827"/>
    </source>
</evidence>
<dbReference type="PANTHER" id="PTHR43706">
    <property type="entry name" value="NADH DEHYDROGENASE"/>
    <property type="match status" value="1"/>
</dbReference>
<dbReference type="InterPro" id="IPR036188">
    <property type="entry name" value="FAD/NAD-bd_sf"/>
</dbReference>
<name>A0A2U9PCV7_STRAS</name>
<dbReference type="InterPro" id="IPR023753">
    <property type="entry name" value="FAD/NAD-binding_dom"/>
</dbReference>
<evidence type="ECO:0000256" key="5">
    <source>
        <dbReference type="ARBA" id="ARBA00023027"/>
    </source>
</evidence>
<reference evidence="7 8" key="1">
    <citation type="submission" date="2018-06" db="EMBL/GenBank/DDBJ databases">
        <title>The complete genome sequence of a nosiheptide producer Streptomyces actuosus ATCC 25421: deducing the ability of producing a new class III lantibiotics.</title>
        <authorList>
            <person name="Liu W."/>
            <person name="Sun F."/>
            <person name="Hu Y."/>
        </authorList>
    </citation>
    <scope>NUCLEOTIDE SEQUENCE [LARGE SCALE GENOMIC DNA]</scope>
    <source>
        <strain evidence="7 8">ATCC 25421</strain>
    </source>
</reference>
<keyword evidence="3" id="KW-0274">FAD</keyword>
<evidence type="ECO:0000313" key="7">
    <source>
        <dbReference type="EMBL" id="AWT47413.1"/>
    </source>
</evidence>
<dbReference type="PANTHER" id="PTHR43706:SF45">
    <property type="entry name" value="NADH DEHYDROGENASE-LIKE PROTEIN RV1812C"/>
    <property type="match status" value="1"/>
</dbReference>
<dbReference type="AlphaFoldDB" id="A0A2U9PCV7"/>
<accession>A0A2U9PCV7</accession>
<sequence>MVTRPRILVVGAGFAGVECVRRLERRLSPGEAELTLVTPFAYQLYLPLLPQVASGVLTPQSIALSLRRSKKYRTRIIPGGAIGVDLASKVCVVRTITDQIVNERYDYLVLAPGSVTRTFDIPGLVDNAFGMKTLAEAAYIRDHVISQLDLADASQDPAERAARLQFVVVGGGYAGTETAACLQRLTHAAVKRYPRLDPSLIKWHLIDIAPKLMPELGDKLGRSAQEILRRRGIEISLGVSIEKAGPTEVTFTDGRVVPTRTLIWTAGVVASPLIATLGAETVRGRLAVNAEMNLPGHDGVFALGDAAAVPDRAKGGDAVCPPTAQHAMRQGKVVADNVIATLRGQALRPYEHKDLGLVVDLGGKDAVSKPLGIELHGLPAQAVARGYHWSALRTGVAKTRVLTNWTLNAIAGDDFVRTGFQARRPAKLKDFEYTDTYLTPEQVREQAEASVPREG</sequence>
<dbReference type="SUPFAM" id="SSF51905">
    <property type="entry name" value="FAD/NAD(P)-binding domain"/>
    <property type="match status" value="1"/>
</dbReference>
<evidence type="ECO:0000259" key="6">
    <source>
        <dbReference type="Pfam" id="PF07992"/>
    </source>
</evidence>
<dbReference type="Gene3D" id="3.50.50.100">
    <property type="match status" value="1"/>
</dbReference>
<dbReference type="PRINTS" id="PR00411">
    <property type="entry name" value="PNDRDTASEI"/>
</dbReference>
<dbReference type="Pfam" id="PF07992">
    <property type="entry name" value="Pyr_redox_2"/>
    <property type="match status" value="1"/>
</dbReference>
<organism evidence="7 8">
    <name type="scientific">Streptomyces actuosus</name>
    <dbReference type="NCBI Taxonomy" id="1885"/>
    <lineage>
        <taxon>Bacteria</taxon>
        <taxon>Bacillati</taxon>
        <taxon>Actinomycetota</taxon>
        <taxon>Actinomycetes</taxon>
        <taxon>Kitasatosporales</taxon>
        <taxon>Streptomycetaceae</taxon>
        <taxon>Streptomyces</taxon>
    </lineage>
</organism>
<keyword evidence="5" id="KW-0520">NAD</keyword>
<keyword evidence="8" id="KW-1185">Reference proteome</keyword>
<keyword evidence="4" id="KW-0560">Oxidoreductase</keyword>
<evidence type="ECO:0000256" key="4">
    <source>
        <dbReference type="ARBA" id="ARBA00023002"/>
    </source>
</evidence>
<evidence type="ECO:0000256" key="1">
    <source>
        <dbReference type="ARBA" id="ARBA00005272"/>
    </source>
</evidence>
<comment type="similarity">
    <text evidence="1">Belongs to the NADH dehydrogenase family.</text>
</comment>
<dbReference type="InterPro" id="IPR045024">
    <property type="entry name" value="NDH-2"/>
</dbReference>